<dbReference type="Proteomes" id="UP001412067">
    <property type="component" value="Unassembled WGS sequence"/>
</dbReference>
<evidence type="ECO:0000313" key="6">
    <source>
        <dbReference type="EMBL" id="KAK8969572.1"/>
    </source>
</evidence>
<evidence type="ECO:0000256" key="4">
    <source>
        <dbReference type="SAM" id="MobiDB-lite"/>
    </source>
</evidence>
<protein>
    <recommendedName>
        <fullName evidence="5">Plastid lipid-associated protein/fibrillin conserved domain-containing protein</fullName>
    </recommendedName>
</protein>
<dbReference type="Pfam" id="PF04755">
    <property type="entry name" value="PAP_fibrillin"/>
    <property type="match status" value="1"/>
</dbReference>
<evidence type="ECO:0000313" key="7">
    <source>
        <dbReference type="Proteomes" id="UP001412067"/>
    </source>
</evidence>
<evidence type="ECO:0000256" key="2">
    <source>
        <dbReference type="ARBA" id="ARBA00022640"/>
    </source>
</evidence>
<feature type="compositionally biased region" description="Basic and acidic residues" evidence="4">
    <location>
        <begin position="255"/>
        <end position="264"/>
    </location>
</feature>
<name>A0ABR2MZE6_9ASPA</name>
<organism evidence="6 7">
    <name type="scientific">Platanthera guangdongensis</name>
    <dbReference type="NCBI Taxonomy" id="2320717"/>
    <lineage>
        <taxon>Eukaryota</taxon>
        <taxon>Viridiplantae</taxon>
        <taxon>Streptophyta</taxon>
        <taxon>Embryophyta</taxon>
        <taxon>Tracheophyta</taxon>
        <taxon>Spermatophyta</taxon>
        <taxon>Magnoliopsida</taxon>
        <taxon>Liliopsida</taxon>
        <taxon>Asparagales</taxon>
        <taxon>Orchidaceae</taxon>
        <taxon>Orchidoideae</taxon>
        <taxon>Orchideae</taxon>
        <taxon>Orchidinae</taxon>
        <taxon>Platanthera</taxon>
    </lineage>
</organism>
<keyword evidence="3" id="KW-0809">Transit peptide</keyword>
<gene>
    <name evidence="6" type="ORF">KSP40_PGU019619</name>
</gene>
<dbReference type="EMBL" id="JBBWWR010000003">
    <property type="protein sequence ID" value="KAK8969572.1"/>
    <property type="molecule type" value="Genomic_DNA"/>
</dbReference>
<keyword evidence="7" id="KW-1185">Reference proteome</keyword>
<feature type="region of interest" description="Disordered" evidence="4">
    <location>
        <begin position="219"/>
        <end position="266"/>
    </location>
</feature>
<comment type="caution">
    <text evidence="6">The sequence shown here is derived from an EMBL/GenBank/DDBJ whole genome shotgun (WGS) entry which is preliminary data.</text>
</comment>
<evidence type="ECO:0000256" key="3">
    <source>
        <dbReference type="ARBA" id="ARBA00022946"/>
    </source>
</evidence>
<feature type="domain" description="Plastid lipid-associated protein/fibrillin conserved" evidence="5">
    <location>
        <begin position="69"/>
        <end position="171"/>
    </location>
</feature>
<evidence type="ECO:0000256" key="1">
    <source>
        <dbReference type="ARBA" id="ARBA00004474"/>
    </source>
</evidence>
<sequence>MNLSFFPSSISTAKSHLFSIHTARPISFAKCPSNNSSLLSSFTPATATAAGASAITAASTANVAELENRKHDLLRAVQETERGLSATVEQRSSIEEAVVSVEVFGAGSPVDLVSLDGTWRLNYTSAADVLVLFEAASRFPFFQVGQIFQKFECRDQTDGGLVRNVVRWSVPSILELELISTEYAISTRRVLGRVLRDILGSALRLCLAQLQRLQKQWASDREEEEKARNGPRSPAMEAIEASGSVGEALTRASPLRRERNREIPRSGVEQEGATLLVTAKFSVLSKRNIFLHFEELQWRNAGGFMRSTKRFPGCGIHERNGCENFWDEKTRLDNARGKGMRSEVRSYWSRQLRGRRQCNWARAGCRRRDP</sequence>
<dbReference type="InterPro" id="IPR039633">
    <property type="entry name" value="PAP"/>
</dbReference>
<proteinExistence type="predicted"/>
<feature type="compositionally biased region" description="Basic and acidic residues" evidence="4">
    <location>
        <begin position="219"/>
        <end position="228"/>
    </location>
</feature>
<comment type="subcellular location">
    <subcellularLocation>
        <location evidence="1">Plastid</location>
    </subcellularLocation>
</comment>
<reference evidence="6 7" key="1">
    <citation type="journal article" date="2022" name="Nat. Plants">
        <title>Genomes of leafy and leafless Platanthera orchids illuminate the evolution of mycoheterotrophy.</title>
        <authorList>
            <person name="Li M.H."/>
            <person name="Liu K.W."/>
            <person name="Li Z."/>
            <person name="Lu H.C."/>
            <person name="Ye Q.L."/>
            <person name="Zhang D."/>
            <person name="Wang J.Y."/>
            <person name="Li Y.F."/>
            <person name="Zhong Z.M."/>
            <person name="Liu X."/>
            <person name="Yu X."/>
            <person name="Liu D.K."/>
            <person name="Tu X.D."/>
            <person name="Liu B."/>
            <person name="Hao Y."/>
            <person name="Liao X.Y."/>
            <person name="Jiang Y.T."/>
            <person name="Sun W.H."/>
            <person name="Chen J."/>
            <person name="Chen Y.Q."/>
            <person name="Ai Y."/>
            <person name="Zhai J.W."/>
            <person name="Wu S.S."/>
            <person name="Zhou Z."/>
            <person name="Hsiao Y.Y."/>
            <person name="Wu W.L."/>
            <person name="Chen Y.Y."/>
            <person name="Lin Y.F."/>
            <person name="Hsu J.L."/>
            <person name="Li C.Y."/>
            <person name="Wang Z.W."/>
            <person name="Zhao X."/>
            <person name="Zhong W.Y."/>
            <person name="Ma X.K."/>
            <person name="Ma L."/>
            <person name="Huang J."/>
            <person name="Chen G.Z."/>
            <person name="Huang M.Z."/>
            <person name="Huang L."/>
            <person name="Peng D.H."/>
            <person name="Luo Y.B."/>
            <person name="Zou S.Q."/>
            <person name="Chen S.P."/>
            <person name="Lan S."/>
            <person name="Tsai W.C."/>
            <person name="Van de Peer Y."/>
            <person name="Liu Z.J."/>
        </authorList>
    </citation>
    <scope>NUCLEOTIDE SEQUENCE [LARGE SCALE GENOMIC DNA]</scope>
    <source>
        <strain evidence="6">Lor288</strain>
    </source>
</reference>
<dbReference type="PANTHER" id="PTHR31906">
    <property type="entry name" value="PLASTID-LIPID-ASSOCIATED PROTEIN 4, CHLOROPLASTIC-RELATED"/>
    <property type="match status" value="1"/>
</dbReference>
<dbReference type="InterPro" id="IPR006843">
    <property type="entry name" value="PAP/fibrillin_dom"/>
</dbReference>
<evidence type="ECO:0000259" key="5">
    <source>
        <dbReference type="Pfam" id="PF04755"/>
    </source>
</evidence>
<keyword evidence="2" id="KW-0934">Plastid</keyword>
<accession>A0ABR2MZE6</accession>